<dbReference type="FunFam" id="1.20.200.10:FF:000015">
    <property type="entry name" value="argininosuccinate lyase isoform X2"/>
    <property type="match status" value="1"/>
</dbReference>
<dbReference type="HAMAP" id="MF_00006">
    <property type="entry name" value="Arg_succ_lyase"/>
    <property type="match status" value="1"/>
</dbReference>
<dbReference type="PRINTS" id="PR00149">
    <property type="entry name" value="FUMRATELYASE"/>
</dbReference>
<evidence type="ECO:0000256" key="2">
    <source>
        <dbReference type="ARBA" id="ARBA00012338"/>
    </source>
</evidence>
<dbReference type="Pfam" id="PF00206">
    <property type="entry name" value="Lyase_1"/>
    <property type="match status" value="1"/>
</dbReference>
<feature type="region of interest" description="Disordered" evidence="7">
    <location>
        <begin position="1"/>
        <end position="72"/>
    </location>
</feature>
<dbReference type="PRINTS" id="PR00145">
    <property type="entry name" value="ARGSUCLYASE"/>
</dbReference>
<comment type="subcellular location">
    <subcellularLocation>
        <location evidence="6">Cytoplasm</location>
    </subcellularLocation>
</comment>
<evidence type="ECO:0000256" key="6">
    <source>
        <dbReference type="HAMAP-Rule" id="MF_00006"/>
    </source>
</evidence>
<feature type="compositionally biased region" description="Basic and acidic residues" evidence="7">
    <location>
        <begin position="21"/>
        <end position="41"/>
    </location>
</feature>
<dbReference type="GO" id="GO:0005829">
    <property type="term" value="C:cytosol"/>
    <property type="evidence" value="ECO:0007669"/>
    <property type="project" value="TreeGrafter"/>
</dbReference>
<dbReference type="SUPFAM" id="SSF48557">
    <property type="entry name" value="L-aspartase-like"/>
    <property type="match status" value="1"/>
</dbReference>
<dbReference type="InterPro" id="IPR020557">
    <property type="entry name" value="Fumarate_lyase_CS"/>
</dbReference>
<reference evidence="11" key="1">
    <citation type="submission" date="2016-07" db="EMBL/GenBank/DDBJ databases">
        <title>Frankia sp. NRRL B-16219 Genome sequencing.</title>
        <authorList>
            <person name="Ghodhbane-Gtari F."/>
            <person name="Swanson E."/>
            <person name="Gueddou A."/>
            <person name="Louati M."/>
            <person name="Nouioui I."/>
            <person name="Hezbri K."/>
            <person name="Abebe-Akele F."/>
            <person name="Simpson S."/>
            <person name="Morris K."/>
            <person name="Thomas K."/>
            <person name="Gtari M."/>
            <person name="Tisa L.S."/>
        </authorList>
    </citation>
    <scope>NUCLEOTIDE SEQUENCE [LARGE SCALE GENOMIC DNA]</scope>
    <source>
        <strain evidence="11">NRRL B-16219</strain>
    </source>
</reference>
<dbReference type="PANTHER" id="PTHR43814:SF1">
    <property type="entry name" value="ARGININOSUCCINATE LYASE"/>
    <property type="match status" value="1"/>
</dbReference>
<dbReference type="InterPro" id="IPR029419">
    <property type="entry name" value="Arg_succ_lyase_C"/>
</dbReference>
<dbReference type="EC" id="4.3.2.1" evidence="2 6"/>
<evidence type="ECO:0000256" key="1">
    <source>
        <dbReference type="ARBA" id="ARBA00004941"/>
    </source>
</evidence>
<keyword evidence="5 6" id="KW-0456">Lyase</keyword>
<dbReference type="EMBL" id="MAXA01000223">
    <property type="protein sequence ID" value="OHV27357.1"/>
    <property type="molecule type" value="Genomic_DNA"/>
</dbReference>
<sequence length="532" mass="56752">MTSIRSVATGSHPAADEEQERMDPERAQGDAARTDAARTDTADDTAGEDTGGHADAGGQADAPESTPPLRLWGGRFAGGPAEALARLSVSVQFDWRLAPYDLLASRSHARVLHRAGLLDDAELTAMLGALDDLSDAVAHGRFRPTIEDEDVHTALERGLLERLGALGGKLRAGRSRNDQVATDLRLYLRDHARQVAARVTELSTALVGLAEQHVETPAPGMTHLQHAQPISFGHQLLAHVHAFARDTDRLRDWDRRASVSALGAGALAGSSLPLDPAGVAAELGFDRAFANSLDAVSDRDFAAEFLFIAALIGVHLSRLGEEIVLWTTREFGWVELDDAFATGSSIMPQKKNPDVAELARGKSGRLIGALTGLLTTLKGLPLAYDRDLQEDKEPVFDAVDTLLVVLPAVTGMVATMRVRRERLAAAAPDGFALATDVAEYLVRNGVAFREAHEAVGQLVAWCVAHDADMDEVSEDDLAVINPLLTADVRSVLSVRGALEARSAPGGTAPARVREQIEALGPVLDRDRAWAGS</sequence>
<evidence type="ECO:0000256" key="5">
    <source>
        <dbReference type="ARBA" id="ARBA00023239"/>
    </source>
</evidence>
<dbReference type="PANTHER" id="PTHR43814">
    <property type="entry name" value="ARGININOSUCCINATE LYASE"/>
    <property type="match status" value="1"/>
</dbReference>
<protein>
    <recommendedName>
        <fullName evidence="2 6">Argininosuccinate lyase</fullName>
        <shortName evidence="6">ASAL</shortName>
        <ecNumber evidence="2 6">4.3.2.1</ecNumber>
    </recommendedName>
    <alternativeName>
        <fullName evidence="6">Arginosuccinase</fullName>
    </alternativeName>
</protein>
<dbReference type="InterPro" id="IPR008948">
    <property type="entry name" value="L-Aspartase-like"/>
</dbReference>
<evidence type="ECO:0000313" key="11">
    <source>
        <dbReference type="Proteomes" id="UP000179769"/>
    </source>
</evidence>
<keyword evidence="6" id="KW-0963">Cytoplasm</keyword>
<name>A0A1S1Q1B2_9ACTN</name>
<proteinExistence type="inferred from homology"/>
<dbReference type="PROSITE" id="PS00163">
    <property type="entry name" value="FUMARATE_LYASES"/>
    <property type="match status" value="1"/>
</dbReference>
<evidence type="ECO:0000256" key="7">
    <source>
        <dbReference type="SAM" id="MobiDB-lite"/>
    </source>
</evidence>
<evidence type="ECO:0000256" key="4">
    <source>
        <dbReference type="ARBA" id="ARBA00022605"/>
    </source>
</evidence>
<comment type="caution">
    <text evidence="10">The sequence shown here is derived from an EMBL/GenBank/DDBJ whole genome shotgun (WGS) entry which is preliminary data.</text>
</comment>
<dbReference type="InterPro" id="IPR022761">
    <property type="entry name" value="Fumarate_lyase_N"/>
</dbReference>
<dbReference type="CDD" id="cd01359">
    <property type="entry name" value="Argininosuccinate_lyase"/>
    <property type="match status" value="1"/>
</dbReference>
<evidence type="ECO:0000256" key="3">
    <source>
        <dbReference type="ARBA" id="ARBA00022571"/>
    </source>
</evidence>
<dbReference type="InterPro" id="IPR024083">
    <property type="entry name" value="Fumarase/histidase_N"/>
</dbReference>
<organism evidence="10 11">
    <name type="scientific">Parafrankia soli</name>
    <dbReference type="NCBI Taxonomy" id="2599596"/>
    <lineage>
        <taxon>Bacteria</taxon>
        <taxon>Bacillati</taxon>
        <taxon>Actinomycetota</taxon>
        <taxon>Actinomycetes</taxon>
        <taxon>Frankiales</taxon>
        <taxon>Frankiaceae</taxon>
        <taxon>Parafrankia</taxon>
    </lineage>
</organism>
<dbReference type="InterPro" id="IPR000362">
    <property type="entry name" value="Fumarate_lyase_fam"/>
</dbReference>
<dbReference type="Gene3D" id="1.10.40.30">
    <property type="entry name" value="Fumarase/aspartase (C-terminal domain)"/>
    <property type="match status" value="1"/>
</dbReference>
<dbReference type="Pfam" id="PF14698">
    <property type="entry name" value="ASL_C2"/>
    <property type="match status" value="1"/>
</dbReference>
<dbReference type="FunFam" id="1.10.40.30:FF:000001">
    <property type="entry name" value="Argininosuccinate lyase"/>
    <property type="match status" value="1"/>
</dbReference>
<evidence type="ECO:0000259" key="9">
    <source>
        <dbReference type="Pfam" id="PF14698"/>
    </source>
</evidence>
<dbReference type="AlphaFoldDB" id="A0A1S1Q1B2"/>
<feature type="domain" description="Fumarate lyase N-terminal" evidence="8">
    <location>
        <begin position="87"/>
        <end position="368"/>
    </location>
</feature>
<dbReference type="GO" id="GO:0042450">
    <property type="term" value="P:L-arginine biosynthetic process via ornithine"/>
    <property type="evidence" value="ECO:0007669"/>
    <property type="project" value="UniProtKB-UniRule"/>
</dbReference>
<gene>
    <name evidence="6" type="primary">argH</name>
    <name evidence="10" type="ORF">BBK14_20730</name>
</gene>
<accession>A0A1S1Q1B2</accession>
<feature type="domain" description="Argininosuccinate lyase C-terminal" evidence="9">
    <location>
        <begin position="431"/>
        <end position="498"/>
    </location>
</feature>
<keyword evidence="11" id="KW-1185">Reference proteome</keyword>
<dbReference type="NCBIfam" id="TIGR00838">
    <property type="entry name" value="argH"/>
    <property type="match status" value="1"/>
</dbReference>
<keyword evidence="3 6" id="KW-0055">Arginine biosynthesis</keyword>
<dbReference type="OrthoDB" id="9769623at2"/>
<dbReference type="InterPro" id="IPR009049">
    <property type="entry name" value="Argininosuccinate_lyase"/>
</dbReference>
<evidence type="ECO:0000259" key="8">
    <source>
        <dbReference type="Pfam" id="PF00206"/>
    </source>
</evidence>
<comment type="pathway">
    <text evidence="1 6">Amino-acid biosynthesis; L-arginine biosynthesis; L-arginine from L-ornithine and carbamoyl phosphate: step 3/3.</text>
</comment>
<keyword evidence="4 6" id="KW-0028">Amino-acid biosynthesis</keyword>
<dbReference type="Proteomes" id="UP000179769">
    <property type="component" value="Unassembled WGS sequence"/>
</dbReference>
<comment type="similarity">
    <text evidence="6">Belongs to the lyase 1 family. Argininosuccinate lyase subfamily.</text>
</comment>
<comment type="catalytic activity">
    <reaction evidence="6">
        <text>2-(N(omega)-L-arginino)succinate = fumarate + L-arginine</text>
        <dbReference type="Rhea" id="RHEA:24020"/>
        <dbReference type="ChEBI" id="CHEBI:29806"/>
        <dbReference type="ChEBI" id="CHEBI:32682"/>
        <dbReference type="ChEBI" id="CHEBI:57472"/>
        <dbReference type="EC" id="4.3.2.1"/>
    </reaction>
</comment>
<dbReference type="Gene3D" id="1.20.200.10">
    <property type="entry name" value="Fumarase/aspartase (Central domain)"/>
    <property type="match status" value="1"/>
</dbReference>
<dbReference type="UniPathway" id="UPA00068">
    <property type="reaction ID" value="UER00114"/>
</dbReference>
<evidence type="ECO:0000313" key="10">
    <source>
        <dbReference type="EMBL" id="OHV27357.1"/>
    </source>
</evidence>
<dbReference type="GO" id="GO:0004056">
    <property type="term" value="F:argininosuccinate lyase activity"/>
    <property type="evidence" value="ECO:0007669"/>
    <property type="project" value="UniProtKB-UniRule"/>
</dbReference>
<dbReference type="Gene3D" id="1.10.275.10">
    <property type="entry name" value="Fumarase/aspartase (N-terminal domain)"/>
    <property type="match status" value="1"/>
</dbReference>